<sequence length="131" mass="15669">MKLKDFDFRVWNNGKYHYPIKINNDIVDINLSMGINDEIELFTGLYDKNGKKIYVGDILKYTRWCEQYMEDAEYSETIYEIVCFDIKLGLYSKLLNGECGWFFEHFINDKNKTVEEMEIIGNIHENKELLK</sequence>
<name>A0AAD0HC17_CAMJU</name>
<dbReference type="SUPFAM" id="SSF159006">
    <property type="entry name" value="YopX-like"/>
    <property type="match status" value="1"/>
</dbReference>
<accession>A0AAD0HC17</accession>
<dbReference type="EMBL" id="CP027403">
    <property type="protein sequence ID" value="AVL47429.1"/>
    <property type="molecule type" value="Genomic_DNA"/>
</dbReference>
<reference evidence="3" key="1">
    <citation type="submission" date="2018-03" db="EMBL/GenBank/DDBJ databases">
        <title>FDA dAtabase for Regulatory Grade micrObial Sequences (FDA-ARGOS): Supporting development and validation of Infectious Disease Dx tests.</title>
        <authorList>
            <person name="Kerrigan L."/>
            <person name="Tallon L."/>
            <person name="Sadzewicz L."/>
            <person name="Sengamalay N."/>
            <person name="Ott S."/>
            <person name="Godinez A."/>
            <person name="Nagaraj S."/>
            <person name="Vavikolanu K."/>
            <person name="Vyas G."/>
            <person name="Nadendla S."/>
            <person name="George J."/>
            <person name="Sichtig H."/>
        </authorList>
    </citation>
    <scope>NUCLEOTIDE SEQUENCE [LARGE SCALE GENOMIC DNA]</scope>
    <source>
        <strain evidence="3">FDAARGOS_295</strain>
    </source>
</reference>
<organism evidence="2 3">
    <name type="scientific">Campylobacter jejuni subsp. doylei</name>
    <dbReference type="NCBI Taxonomy" id="32021"/>
    <lineage>
        <taxon>Bacteria</taxon>
        <taxon>Pseudomonadati</taxon>
        <taxon>Campylobacterota</taxon>
        <taxon>Epsilonproteobacteria</taxon>
        <taxon>Campylobacterales</taxon>
        <taxon>Campylobacteraceae</taxon>
        <taxon>Campylobacter</taxon>
    </lineage>
</organism>
<evidence type="ECO:0000313" key="3">
    <source>
        <dbReference type="Proteomes" id="UP000239717"/>
    </source>
</evidence>
<dbReference type="Proteomes" id="UP000239717">
    <property type="component" value="Chromosome"/>
</dbReference>
<dbReference type="AlphaFoldDB" id="A0AAD0HC17"/>
<dbReference type="InterPro" id="IPR019096">
    <property type="entry name" value="YopX_protein"/>
</dbReference>
<dbReference type="Gene3D" id="2.30.30.290">
    <property type="entry name" value="YopX-like domains"/>
    <property type="match status" value="1"/>
</dbReference>
<evidence type="ECO:0000259" key="1">
    <source>
        <dbReference type="Pfam" id="PF09643"/>
    </source>
</evidence>
<dbReference type="Pfam" id="PF09643">
    <property type="entry name" value="YopX"/>
    <property type="match status" value="1"/>
</dbReference>
<proteinExistence type="predicted"/>
<dbReference type="InterPro" id="IPR023385">
    <property type="entry name" value="YopX-like_C"/>
</dbReference>
<feature type="domain" description="YopX protein" evidence="1">
    <location>
        <begin position="39"/>
        <end position="131"/>
    </location>
</feature>
<evidence type="ECO:0000313" key="2">
    <source>
        <dbReference type="EMBL" id="AVL47429.1"/>
    </source>
</evidence>
<gene>
    <name evidence="2" type="ORF">CEP74_06505</name>
</gene>
<protein>
    <recommendedName>
        <fullName evidence="1">YopX protein domain-containing protein</fullName>
    </recommendedName>
</protein>